<evidence type="ECO:0000256" key="4">
    <source>
        <dbReference type="ARBA" id="ARBA00022801"/>
    </source>
</evidence>
<evidence type="ECO:0000259" key="8">
    <source>
        <dbReference type="PROSITE" id="PS51767"/>
    </source>
</evidence>
<dbReference type="PANTHER" id="PTHR47966">
    <property type="entry name" value="BETA-SITE APP-CLEAVING ENZYME, ISOFORM A-RELATED"/>
    <property type="match status" value="1"/>
</dbReference>
<dbReference type="InterPro" id="IPR021109">
    <property type="entry name" value="Peptidase_aspartic_dom_sf"/>
</dbReference>
<dbReference type="InterPro" id="IPR033121">
    <property type="entry name" value="PEPTIDASE_A1"/>
</dbReference>
<dbReference type="Gene3D" id="2.40.70.10">
    <property type="entry name" value="Acid Proteases"/>
    <property type="match status" value="2"/>
</dbReference>
<accession>A0A813I2F7</accession>
<dbReference type="GO" id="GO:0004190">
    <property type="term" value="F:aspartic-type endopeptidase activity"/>
    <property type="evidence" value="ECO:0007669"/>
    <property type="project" value="UniProtKB-KW"/>
</dbReference>
<keyword evidence="7" id="KW-0732">Signal</keyword>
<evidence type="ECO:0000313" key="9">
    <source>
        <dbReference type="EMBL" id="CAE8644176.1"/>
    </source>
</evidence>
<evidence type="ECO:0000256" key="5">
    <source>
        <dbReference type="PIRSR" id="PIRSR601461-1"/>
    </source>
</evidence>
<organism evidence="9 10">
    <name type="scientific">Polarella glacialis</name>
    <name type="common">Dinoflagellate</name>
    <dbReference type="NCBI Taxonomy" id="89957"/>
    <lineage>
        <taxon>Eukaryota</taxon>
        <taxon>Sar</taxon>
        <taxon>Alveolata</taxon>
        <taxon>Dinophyceae</taxon>
        <taxon>Suessiales</taxon>
        <taxon>Suessiaceae</taxon>
        <taxon>Polarella</taxon>
    </lineage>
</organism>
<evidence type="ECO:0000256" key="1">
    <source>
        <dbReference type="ARBA" id="ARBA00007447"/>
    </source>
</evidence>
<dbReference type="SUPFAM" id="SSF50630">
    <property type="entry name" value="Acid proteases"/>
    <property type="match status" value="1"/>
</dbReference>
<feature type="disulfide bond" evidence="6">
    <location>
        <begin position="79"/>
        <end position="84"/>
    </location>
</feature>
<dbReference type="Proteomes" id="UP000626109">
    <property type="component" value="Unassembled WGS sequence"/>
</dbReference>
<dbReference type="Pfam" id="PF00026">
    <property type="entry name" value="Asp"/>
    <property type="match status" value="1"/>
</dbReference>
<reference evidence="9" key="1">
    <citation type="submission" date="2021-02" db="EMBL/GenBank/DDBJ databases">
        <authorList>
            <person name="Dougan E. K."/>
            <person name="Rhodes N."/>
            <person name="Thang M."/>
            <person name="Chan C."/>
        </authorList>
    </citation>
    <scope>NUCLEOTIDE SEQUENCE</scope>
</reference>
<evidence type="ECO:0000256" key="3">
    <source>
        <dbReference type="ARBA" id="ARBA00022750"/>
    </source>
</evidence>
<feature type="active site" evidence="5">
    <location>
        <position position="261"/>
    </location>
</feature>
<dbReference type="PROSITE" id="PS51767">
    <property type="entry name" value="PEPTIDASE_A1"/>
    <property type="match status" value="1"/>
</dbReference>
<dbReference type="GO" id="GO:0016485">
    <property type="term" value="P:protein processing"/>
    <property type="evidence" value="ECO:0007669"/>
    <property type="project" value="UniProtKB-ARBA"/>
</dbReference>
<dbReference type="InterPro" id="IPR001461">
    <property type="entry name" value="Aspartic_peptidase_A1"/>
</dbReference>
<gene>
    <name evidence="9" type="ORF">PGLA2088_LOCUS2826</name>
</gene>
<protein>
    <recommendedName>
        <fullName evidence="8">Peptidase A1 domain-containing protein</fullName>
    </recommendedName>
</protein>
<comment type="caution">
    <text evidence="9">The sequence shown here is derived from an EMBL/GenBank/DDBJ whole genome shotgun (WGS) entry which is preliminary data.</text>
</comment>
<keyword evidence="6" id="KW-1015">Disulfide bond</keyword>
<feature type="chain" id="PRO_5032544274" description="Peptidase A1 domain-containing protein" evidence="7">
    <location>
        <begin position="23"/>
        <end position="401"/>
    </location>
</feature>
<evidence type="ECO:0000256" key="7">
    <source>
        <dbReference type="SAM" id="SignalP"/>
    </source>
</evidence>
<feature type="disulfide bond" evidence="6">
    <location>
        <begin position="287"/>
        <end position="326"/>
    </location>
</feature>
<keyword evidence="4" id="KW-0378">Hydrolase</keyword>
<evidence type="ECO:0000256" key="6">
    <source>
        <dbReference type="PIRSR" id="PIRSR601461-2"/>
    </source>
</evidence>
<sequence length="401" mass="42877">MMTVANAIGLVLVLTLLGEISATRTSVSVGLHKRVVKTATKSQHKMAYFGKVKVGNPPQEFSVVFDTGSGNLIVPGTECTSSACTIHNRFKKSKSSSAKEVNCDGSSVSSGFEPDEITITFGTGHITGNCLQDSICISDACAQGSFISSTDESSQPFASFSFDGVLGLALDRMAQSQEFSLMNRLGSSGALKEPLFSVFLSDLDSESSEITFGEVNKQHMATDLWWVPVNGEAGYWEVQIDDIYFDQKPQSICAGCRVAVDTGTSELAGLTDIVEKLQQLLDVKADCSNLAELPKLGFAVGDGNGKSKILSLSPKDYITQEADNMCSVSLMSLDVPPPKGPLFVFGIPFLQKYFTVYDHANSKVGFAVAKHKGQEAEALLSVDAVEAGDPPKGESFLSRRV</sequence>
<feature type="domain" description="Peptidase A1" evidence="8">
    <location>
        <begin position="48"/>
        <end position="367"/>
    </location>
</feature>
<keyword evidence="3" id="KW-0064">Aspartyl protease</keyword>
<dbReference type="FunFam" id="2.40.70.10:FF:000115">
    <property type="entry name" value="Lysosomal aspartic protease"/>
    <property type="match status" value="1"/>
</dbReference>
<dbReference type="AlphaFoldDB" id="A0A813I2F7"/>
<evidence type="ECO:0000256" key="2">
    <source>
        <dbReference type="ARBA" id="ARBA00022670"/>
    </source>
</evidence>
<dbReference type="PANTHER" id="PTHR47966:SF51">
    <property type="entry name" value="BETA-SITE APP-CLEAVING ENZYME, ISOFORM A-RELATED"/>
    <property type="match status" value="1"/>
</dbReference>
<proteinExistence type="inferred from homology"/>
<dbReference type="EMBL" id="CAJNNW010002385">
    <property type="protein sequence ID" value="CAE8644176.1"/>
    <property type="molecule type" value="Genomic_DNA"/>
</dbReference>
<feature type="signal peptide" evidence="7">
    <location>
        <begin position="1"/>
        <end position="22"/>
    </location>
</feature>
<evidence type="ECO:0000313" key="10">
    <source>
        <dbReference type="Proteomes" id="UP000626109"/>
    </source>
</evidence>
<comment type="similarity">
    <text evidence="1">Belongs to the peptidase A1 family.</text>
</comment>
<name>A0A813I2F7_POLGL</name>
<dbReference type="PRINTS" id="PR00792">
    <property type="entry name" value="PEPSIN"/>
</dbReference>
<feature type="active site" evidence="5">
    <location>
        <position position="66"/>
    </location>
</feature>
<keyword evidence="2" id="KW-0645">Protease</keyword>